<comment type="catalytic activity">
    <reaction evidence="8">
        <text>prephenate + NAD(+) = 3-(4-hydroxyphenyl)pyruvate + CO2 + NADH</text>
        <dbReference type="Rhea" id="RHEA:13869"/>
        <dbReference type="ChEBI" id="CHEBI:16526"/>
        <dbReference type="ChEBI" id="CHEBI:29934"/>
        <dbReference type="ChEBI" id="CHEBI:36242"/>
        <dbReference type="ChEBI" id="CHEBI:57540"/>
        <dbReference type="ChEBI" id="CHEBI:57945"/>
        <dbReference type="EC" id="1.3.1.12"/>
    </reaction>
</comment>
<gene>
    <name evidence="11" type="ORF">UFOPK3554_00483</name>
</gene>
<dbReference type="PROSITE" id="PS51176">
    <property type="entry name" value="PDH_ADH"/>
    <property type="match status" value="1"/>
</dbReference>
<evidence type="ECO:0000259" key="10">
    <source>
        <dbReference type="PROSITE" id="PS51671"/>
    </source>
</evidence>
<dbReference type="Gene3D" id="1.10.3660.10">
    <property type="entry name" value="6-phosphogluconate dehydrogenase C-terminal like domain"/>
    <property type="match status" value="1"/>
</dbReference>
<feature type="domain" description="ACT" evidence="10">
    <location>
        <begin position="282"/>
        <end position="354"/>
    </location>
</feature>
<accession>A0A6J7XVI4</accession>
<dbReference type="Pfam" id="PF02153">
    <property type="entry name" value="PDH_N"/>
    <property type="match status" value="1"/>
</dbReference>
<dbReference type="Pfam" id="PF20463">
    <property type="entry name" value="PDH_C"/>
    <property type="match status" value="1"/>
</dbReference>
<dbReference type="EC" id="1.3.1.12" evidence="2"/>
<organism evidence="11">
    <name type="scientific">freshwater metagenome</name>
    <dbReference type="NCBI Taxonomy" id="449393"/>
    <lineage>
        <taxon>unclassified sequences</taxon>
        <taxon>metagenomes</taxon>
        <taxon>ecological metagenomes</taxon>
    </lineage>
</organism>
<keyword evidence="7" id="KW-0028">Amino-acid biosynthesis</keyword>
<reference evidence="11" key="1">
    <citation type="submission" date="2020-05" db="EMBL/GenBank/DDBJ databases">
        <authorList>
            <person name="Chiriac C."/>
            <person name="Salcher M."/>
            <person name="Ghai R."/>
            <person name="Kavagutti S V."/>
        </authorList>
    </citation>
    <scope>NUCLEOTIDE SEQUENCE</scope>
</reference>
<evidence type="ECO:0000256" key="5">
    <source>
        <dbReference type="ARBA" id="ARBA00023002"/>
    </source>
</evidence>
<dbReference type="GO" id="GO:0004665">
    <property type="term" value="F:prephenate dehydrogenase (NADP+) activity"/>
    <property type="evidence" value="ECO:0007669"/>
    <property type="project" value="InterPro"/>
</dbReference>
<dbReference type="AlphaFoldDB" id="A0A6J7XVI4"/>
<dbReference type="InterPro" id="IPR002912">
    <property type="entry name" value="ACT_dom"/>
</dbReference>
<feature type="domain" description="Prephenate/arogenate dehydrogenase" evidence="9">
    <location>
        <begin position="4"/>
        <end position="280"/>
    </location>
</feature>
<dbReference type="SUPFAM" id="SSF55021">
    <property type="entry name" value="ACT-like"/>
    <property type="match status" value="1"/>
</dbReference>
<dbReference type="InterPro" id="IPR036291">
    <property type="entry name" value="NAD(P)-bd_dom_sf"/>
</dbReference>
<dbReference type="UniPathway" id="UPA00122">
    <property type="reaction ID" value="UER00961"/>
</dbReference>
<evidence type="ECO:0000256" key="4">
    <source>
        <dbReference type="ARBA" id="ARBA00022498"/>
    </source>
</evidence>
<evidence type="ECO:0000313" key="11">
    <source>
        <dbReference type="EMBL" id="CAB5239797.1"/>
    </source>
</evidence>
<dbReference type="Gene3D" id="3.40.50.720">
    <property type="entry name" value="NAD(P)-binding Rossmann-like Domain"/>
    <property type="match status" value="1"/>
</dbReference>
<dbReference type="GO" id="GO:0006571">
    <property type="term" value="P:tyrosine biosynthetic process"/>
    <property type="evidence" value="ECO:0007669"/>
    <property type="project" value="UniProtKB-UniPathway"/>
</dbReference>
<dbReference type="InterPro" id="IPR008927">
    <property type="entry name" value="6-PGluconate_DH-like_C_sf"/>
</dbReference>
<dbReference type="NCBIfam" id="NF005111">
    <property type="entry name" value="PRK06545.2-3"/>
    <property type="match status" value="1"/>
</dbReference>
<dbReference type="PANTHER" id="PTHR21363:SF0">
    <property type="entry name" value="PREPHENATE DEHYDROGENASE [NADP(+)]"/>
    <property type="match status" value="1"/>
</dbReference>
<sequence>MGLKSVRIIGSGLIGTSIGLALSAKGVDVEMVDSDEEAQALAQELVGYSGEPDVADLIIIAVPIGAFKKVIKSEFALNPNSIFIDISSVKTKPLVDVSEIDGLEERFCFTHPMAGREVGGAQSARGDLFASRPWIITPTLLTSEHAIAIATEVAEMCSAITFHMPPAEHDKAVALVSHLPQILASLLAKALTSGEPTWLELSGQGLRDMTRLAGSSAVLWEEILSSNASHIRPLLISLQKDLTILVESLNDSRVAHALIEDGNKGRERIPGKHGGTARDYTYVPIVIQDKPGQLAALFNECAVAGVNVEDLTIEHTPGQFTGLVTLAILSSLDAYKLTTHLSTRGWSIHASRNS</sequence>
<dbReference type="InterPro" id="IPR050812">
    <property type="entry name" value="Preph/Arog_dehydrog"/>
</dbReference>
<dbReference type="InterPro" id="IPR046825">
    <property type="entry name" value="PDH_C"/>
</dbReference>
<evidence type="ECO:0000256" key="8">
    <source>
        <dbReference type="ARBA" id="ARBA00049260"/>
    </source>
</evidence>
<evidence type="ECO:0000256" key="1">
    <source>
        <dbReference type="ARBA" id="ARBA00005067"/>
    </source>
</evidence>
<keyword evidence="7" id="KW-0057">Aromatic amino acid biosynthesis</keyword>
<evidence type="ECO:0000256" key="2">
    <source>
        <dbReference type="ARBA" id="ARBA00012068"/>
    </source>
</evidence>
<dbReference type="InterPro" id="IPR003099">
    <property type="entry name" value="Prephen_DH"/>
</dbReference>
<dbReference type="Gene3D" id="3.30.70.260">
    <property type="match status" value="1"/>
</dbReference>
<keyword evidence="4" id="KW-0827">Tyrosine biosynthesis</keyword>
<dbReference type="SUPFAM" id="SSF51735">
    <property type="entry name" value="NAD(P)-binding Rossmann-fold domains"/>
    <property type="match status" value="1"/>
</dbReference>
<dbReference type="SUPFAM" id="SSF48179">
    <property type="entry name" value="6-phosphogluconate dehydrogenase C-terminal domain-like"/>
    <property type="match status" value="1"/>
</dbReference>
<dbReference type="GO" id="GO:0008977">
    <property type="term" value="F:prephenate dehydrogenase (NAD+) activity"/>
    <property type="evidence" value="ECO:0007669"/>
    <property type="project" value="UniProtKB-EC"/>
</dbReference>
<evidence type="ECO:0000256" key="3">
    <source>
        <dbReference type="ARBA" id="ARBA00016891"/>
    </source>
</evidence>
<comment type="pathway">
    <text evidence="1">Amino-acid biosynthesis; L-tyrosine biosynthesis; (4-hydroxyphenyl)pyruvate from prephenate (NAD(+) route): step 1/1.</text>
</comment>
<dbReference type="PANTHER" id="PTHR21363">
    <property type="entry name" value="PREPHENATE DEHYDROGENASE"/>
    <property type="match status" value="1"/>
</dbReference>
<dbReference type="InterPro" id="IPR045865">
    <property type="entry name" value="ACT-like_dom_sf"/>
</dbReference>
<dbReference type="PROSITE" id="PS51671">
    <property type="entry name" value="ACT"/>
    <property type="match status" value="1"/>
</dbReference>
<evidence type="ECO:0000256" key="7">
    <source>
        <dbReference type="ARBA" id="ARBA00023141"/>
    </source>
</evidence>
<evidence type="ECO:0000259" key="9">
    <source>
        <dbReference type="PROSITE" id="PS51176"/>
    </source>
</evidence>
<proteinExistence type="predicted"/>
<dbReference type="EMBL" id="CAFBSG010000005">
    <property type="protein sequence ID" value="CAB5239797.1"/>
    <property type="molecule type" value="Genomic_DNA"/>
</dbReference>
<dbReference type="InterPro" id="IPR046826">
    <property type="entry name" value="PDH_N"/>
</dbReference>
<dbReference type="NCBIfam" id="NF005112">
    <property type="entry name" value="PRK06545.2-4"/>
    <property type="match status" value="1"/>
</dbReference>
<evidence type="ECO:0000256" key="6">
    <source>
        <dbReference type="ARBA" id="ARBA00023027"/>
    </source>
</evidence>
<keyword evidence="6" id="KW-0520">NAD</keyword>
<protein>
    <recommendedName>
        <fullName evidence="3">Prephenate dehydrogenase</fullName>
        <ecNumber evidence="2">1.3.1.12</ecNumber>
    </recommendedName>
</protein>
<keyword evidence="5" id="KW-0560">Oxidoreductase</keyword>
<dbReference type="GO" id="GO:0070403">
    <property type="term" value="F:NAD+ binding"/>
    <property type="evidence" value="ECO:0007669"/>
    <property type="project" value="InterPro"/>
</dbReference>
<name>A0A6J7XVI4_9ZZZZ</name>